<dbReference type="PROSITE" id="PS50005">
    <property type="entry name" value="TPR"/>
    <property type="match status" value="1"/>
</dbReference>
<dbReference type="Proteomes" id="UP000002629">
    <property type="component" value="Chromosome"/>
</dbReference>
<sequence>MTPPPSARSPRPMTTTTAPAASLADAFANAERLLESDPRLAAEQARAILEVVPRHADTTRLLATALRLAGETEAALETIAPLAKALPNLPLAQLELGLCLERLGRTAEAAQAFDRASALEPRLSEAWRGLSENLALLGDEAGAERALARQLRASTRDPLLIEAATALGEDRLGEAERLLRERLKADPADVAAIRMLAETGARLGRYADAEGLLTRCLELAPNFAAARHNLATMLYRQNKNAEALAEIQRLTDKEPRHPGYANLRAAILARLGEYEQAIAVCERMLADYPNQPKGWMSYGHALKTVGRQADSIAAYRQALDQAPTLGEAWWSLANLKTVTFSAEDVAAMTAALDVAGLSDDDRLHLRYALGKAHEDAEAWDESFAHYAAGAAIRRKQLDYDPEENAAETARTKALFTREFLAARAGQGADAPDPIFVVGLPRAGSTLIEQILASHSMVEGTMELPDLIVMARRLGGKTVHRAESRYPEVLAELSPEQLRELGEEFIERTRVQRKTDKPFFIDKMPNNFAHAGFIHLILPNAKIIDARRHPLGCCFSGFKQHFARGQAFSYDLTDIGRYYADYVELMAHFDAVLPGRVHRVIYEAMIADPEAEIRALLDHCGLPFEAACLTPHKTERAVRTASSEQVRRPIFKDAVEHWQKFESHLGPLKAALGPVLDAYPDAPVI</sequence>
<protein>
    <submittedName>
        <fullName evidence="3">Tetratricopeptide TPR_2 repeat protein</fullName>
    </submittedName>
</protein>
<feature type="repeat" description="TPR" evidence="2">
    <location>
        <begin position="90"/>
        <end position="123"/>
    </location>
</feature>
<dbReference type="InterPro" id="IPR011990">
    <property type="entry name" value="TPR-like_helical_dom_sf"/>
</dbReference>
<dbReference type="PANTHER" id="PTHR12788:SF10">
    <property type="entry name" value="PROTEIN-TYROSINE SULFOTRANSFERASE"/>
    <property type="match status" value="1"/>
</dbReference>
<keyword evidence="2" id="KW-0802">TPR repeat</keyword>
<dbReference type="Gene3D" id="1.25.40.10">
    <property type="entry name" value="Tetratricopeptide repeat domain"/>
    <property type="match status" value="3"/>
</dbReference>
<dbReference type="SUPFAM" id="SSF52540">
    <property type="entry name" value="P-loop containing nucleoside triphosphate hydrolases"/>
    <property type="match status" value="1"/>
</dbReference>
<dbReference type="GO" id="GO:0008476">
    <property type="term" value="F:protein-tyrosine sulfotransferase activity"/>
    <property type="evidence" value="ECO:0007669"/>
    <property type="project" value="InterPro"/>
</dbReference>
<accession>D5VI78</accession>
<evidence type="ECO:0000256" key="2">
    <source>
        <dbReference type="PROSITE-ProRule" id="PRU00339"/>
    </source>
</evidence>
<dbReference type="InterPro" id="IPR019734">
    <property type="entry name" value="TPR_rpt"/>
</dbReference>
<evidence type="ECO:0000313" key="4">
    <source>
        <dbReference type="Proteomes" id="UP000002629"/>
    </source>
</evidence>
<dbReference type="Pfam" id="PF13469">
    <property type="entry name" value="Sulfotransfer_3"/>
    <property type="match status" value="1"/>
</dbReference>
<dbReference type="KEGG" id="cse:Cseg_0825"/>
<dbReference type="PANTHER" id="PTHR12788">
    <property type="entry name" value="PROTEIN-TYROSINE SULFOTRANSFERASE 2"/>
    <property type="match status" value="1"/>
</dbReference>
<organism evidence="3 4">
    <name type="scientific">Caulobacter segnis (strain ATCC 21756 / DSM 7131 / JCM 7823 / NBRC 15250 / LMG 17158 / TK0059)</name>
    <name type="common">Mycoplana segnis</name>
    <dbReference type="NCBI Taxonomy" id="509190"/>
    <lineage>
        <taxon>Bacteria</taxon>
        <taxon>Pseudomonadati</taxon>
        <taxon>Pseudomonadota</taxon>
        <taxon>Alphaproteobacteria</taxon>
        <taxon>Caulobacterales</taxon>
        <taxon>Caulobacteraceae</taxon>
        <taxon>Caulobacter</taxon>
    </lineage>
</organism>
<keyword evidence="1" id="KW-0808">Transferase</keyword>
<dbReference type="eggNOG" id="COG0457">
    <property type="taxonomic scope" value="Bacteria"/>
</dbReference>
<dbReference type="Pfam" id="PF13432">
    <property type="entry name" value="TPR_16"/>
    <property type="match status" value="1"/>
</dbReference>
<dbReference type="SUPFAM" id="SSF48452">
    <property type="entry name" value="TPR-like"/>
    <property type="match status" value="2"/>
</dbReference>
<dbReference type="STRING" id="509190.Cseg_0825"/>
<proteinExistence type="predicted"/>
<dbReference type="HOGENOM" id="CLU_017034_1_0_5"/>
<dbReference type="Gene3D" id="3.40.50.300">
    <property type="entry name" value="P-loop containing nucleotide triphosphate hydrolases"/>
    <property type="match status" value="1"/>
</dbReference>
<evidence type="ECO:0000313" key="3">
    <source>
        <dbReference type="EMBL" id="ADG09331.1"/>
    </source>
</evidence>
<dbReference type="Pfam" id="PF14559">
    <property type="entry name" value="TPR_19"/>
    <property type="match status" value="1"/>
</dbReference>
<dbReference type="Pfam" id="PF13181">
    <property type="entry name" value="TPR_8"/>
    <property type="match status" value="1"/>
</dbReference>
<reference evidence="4" key="1">
    <citation type="journal article" date="2011" name="J. Bacteriol.">
        <title>Genome sequences of eight morphologically diverse alphaproteobacteria.</title>
        <authorList>
            <consortium name="US DOE Joint Genome Institute"/>
            <person name="Brown P.J."/>
            <person name="Kysela D.T."/>
            <person name="Buechlein A."/>
            <person name="Hemmerich C."/>
            <person name="Brun Y.V."/>
        </authorList>
    </citation>
    <scope>NUCLEOTIDE SEQUENCE [LARGE SCALE GENOMIC DNA]</scope>
    <source>
        <strain evidence="4">ATCC 21756 / DSM 7131 / JCM 7823 / NBRC 15250 / LMG 17158 / TK0059</strain>
    </source>
</reference>
<dbReference type="AlphaFoldDB" id="D5VI78"/>
<dbReference type="EMBL" id="CP002008">
    <property type="protein sequence ID" value="ADG09331.1"/>
    <property type="molecule type" value="Genomic_DNA"/>
</dbReference>
<evidence type="ECO:0000256" key="1">
    <source>
        <dbReference type="ARBA" id="ARBA00022679"/>
    </source>
</evidence>
<name>D5VI78_CAUST</name>
<dbReference type="SMART" id="SM00028">
    <property type="entry name" value="TPR"/>
    <property type="match status" value="5"/>
</dbReference>
<dbReference type="InterPro" id="IPR027417">
    <property type="entry name" value="P-loop_NTPase"/>
</dbReference>
<gene>
    <name evidence="3" type="ordered locus">Cseg_0825</name>
</gene>
<dbReference type="InterPro" id="IPR026634">
    <property type="entry name" value="TPST-like"/>
</dbReference>